<feature type="compositionally biased region" description="Low complexity" evidence="2">
    <location>
        <begin position="129"/>
        <end position="153"/>
    </location>
</feature>
<proteinExistence type="predicted"/>
<organism evidence="4">
    <name type="scientific">Naegleria gruberi</name>
    <name type="common">Amoeba</name>
    <dbReference type="NCBI Taxonomy" id="5762"/>
    <lineage>
        <taxon>Eukaryota</taxon>
        <taxon>Discoba</taxon>
        <taxon>Heterolobosea</taxon>
        <taxon>Tetramitia</taxon>
        <taxon>Eutetramitia</taxon>
        <taxon>Vahlkampfiidae</taxon>
        <taxon>Naegleria</taxon>
    </lineage>
</organism>
<dbReference type="OrthoDB" id="10256179at2759"/>
<name>D2W3S1_NAEGR</name>
<dbReference type="PANTHER" id="PTHR45982">
    <property type="entry name" value="REGULATOR OF CHROMOSOME CONDENSATION"/>
    <property type="match status" value="1"/>
</dbReference>
<protein>
    <submittedName>
        <fullName evidence="3">Predicted protein</fullName>
    </submittedName>
</protein>
<dbReference type="GO" id="GO:0005085">
    <property type="term" value="F:guanyl-nucleotide exchange factor activity"/>
    <property type="evidence" value="ECO:0007669"/>
    <property type="project" value="TreeGrafter"/>
</dbReference>
<dbReference type="GeneID" id="8862055"/>
<dbReference type="InterPro" id="IPR051553">
    <property type="entry name" value="Ran_GTPase-activating"/>
</dbReference>
<dbReference type="Proteomes" id="UP000006671">
    <property type="component" value="Unassembled WGS sequence"/>
</dbReference>
<reference evidence="3 4" key="1">
    <citation type="journal article" date="2010" name="Cell">
        <title>The genome of Naegleria gruberi illuminates early eukaryotic versatility.</title>
        <authorList>
            <person name="Fritz-Laylin L.K."/>
            <person name="Prochnik S.E."/>
            <person name="Ginger M.L."/>
            <person name="Dacks J.B."/>
            <person name="Carpenter M.L."/>
            <person name="Field M.C."/>
            <person name="Kuo A."/>
            <person name="Paredez A."/>
            <person name="Chapman J."/>
            <person name="Pham J."/>
            <person name="Shu S."/>
            <person name="Neupane R."/>
            <person name="Cipriano M."/>
            <person name="Mancuso J."/>
            <person name="Tu H."/>
            <person name="Salamov A."/>
            <person name="Lindquist E."/>
            <person name="Shapiro H."/>
            <person name="Lucas S."/>
            <person name="Grigoriev I.V."/>
            <person name="Cande W.Z."/>
            <person name="Fulton C."/>
            <person name="Rokhsar D.S."/>
            <person name="Dawson S.C."/>
        </authorList>
    </citation>
    <scope>NUCLEOTIDE SEQUENCE [LARGE SCALE GENOMIC DNA]</scope>
    <source>
        <strain evidence="3 4">NEG-M</strain>
    </source>
</reference>
<keyword evidence="4" id="KW-1185">Reference proteome</keyword>
<feature type="region of interest" description="Disordered" evidence="2">
    <location>
        <begin position="65"/>
        <end position="178"/>
    </location>
</feature>
<dbReference type="RefSeq" id="XP_002669056.1">
    <property type="nucleotide sequence ID" value="XM_002669010.1"/>
</dbReference>
<dbReference type="Gene3D" id="2.130.10.30">
    <property type="entry name" value="Regulator of chromosome condensation 1/beta-lactamase-inhibitor protein II"/>
    <property type="match status" value="1"/>
</dbReference>
<dbReference type="SUPFAM" id="SSF50985">
    <property type="entry name" value="RCC1/BLIP-II"/>
    <property type="match status" value="1"/>
</dbReference>
<feature type="repeat" description="RCC1" evidence="1">
    <location>
        <begin position="446"/>
        <end position="495"/>
    </location>
</feature>
<feature type="compositionally biased region" description="Low complexity" evidence="2">
    <location>
        <begin position="165"/>
        <end position="175"/>
    </location>
</feature>
<evidence type="ECO:0000313" key="3">
    <source>
        <dbReference type="EMBL" id="EFC36312.1"/>
    </source>
</evidence>
<dbReference type="PANTHER" id="PTHR45982:SF1">
    <property type="entry name" value="REGULATOR OF CHROMOSOME CONDENSATION"/>
    <property type="match status" value="1"/>
</dbReference>
<accession>D2W3S1</accession>
<dbReference type="EMBL" id="GG738933">
    <property type="protein sequence ID" value="EFC36312.1"/>
    <property type="molecule type" value="Genomic_DNA"/>
</dbReference>
<evidence type="ECO:0000256" key="1">
    <source>
        <dbReference type="PROSITE-ProRule" id="PRU00235"/>
    </source>
</evidence>
<dbReference type="Pfam" id="PF00415">
    <property type="entry name" value="RCC1"/>
    <property type="match status" value="1"/>
</dbReference>
<dbReference type="AlphaFoldDB" id="D2W3S1"/>
<feature type="compositionally biased region" description="Polar residues" evidence="2">
    <location>
        <begin position="71"/>
        <end position="93"/>
    </location>
</feature>
<dbReference type="GO" id="GO:0005737">
    <property type="term" value="C:cytoplasm"/>
    <property type="evidence" value="ECO:0007669"/>
    <property type="project" value="TreeGrafter"/>
</dbReference>
<evidence type="ECO:0000256" key="2">
    <source>
        <dbReference type="SAM" id="MobiDB-lite"/>
    </source>
</evidence>
<gene>
    <name evidence="3" type="ORF">NAEGRDRAFT_76046</name>
</gene>
<dbReference type="KEGG" id="ngr:NAEGRDRAFT_76046"/>
<dbReference type="InParanoid" id="D2W3S1"/>
<sequence>MLPHSSSLNNTKSQTPIATIDLEDEEDELDINLDDYDVDEICSSSQGVEIIGVIDHQKEKKKKASSSASSILPSTSAVVNNTPPVVIPSFNNHENTRKRSLPSSSSDNNSNNHQERLESSTPSKKMKETSAATTTVSSPVLMNGSPSLGSSSRRGVEANSSPILSSSSQMKSENSQGRQNVVIPSFSTADDSDPNGVNTNSNQLVVDDLERPFTIMCCSKQTLKGLSRPTINRSVNLKQILKGEEIKEIYSSSYIFLQTIKNELFECTPISSEELNNDLKNLKKITLPFTPKIIAEGRGVTRYYLSTEDEIWASFSVGKFTKVPKKDLPTPNIIPKRIFVGYGHVAFLTENNHIYLKTSVTNEFMVLENIAKNDRVENFHLGLEHYVVHITTAEGATKLVLGGNNNLGQLACKQTMTTGANVINWTYGTIQKIDCTTNTCILNSMGELWVCGDNSCGQLGLGDFNNREAFEKVPSRIPFIDFSSGKNCTFAITCLHEVVCCGEKKRSVFEVVDTSGNFYVNRVVCKDNNPMVYYSPSSRYSSIPLHKYSQDFNDRLQCIAFGPILPFIAPDFVSILEKLVKDDKESNLKHVQNLIDILLYSKPIMTLDTVEIVEIIYVLSFFRDTFIQLKSCLVNILIDKLSPLNISTTIECLYEKVQIADDALLHYALKYCFDIVRCYGENHICFAGRLNKFKFFLSADQLSKFKLNIPILNPVSEPNVRIALQKLHYNAVNTDINIFLTEEKHMRLHKTVICSRCSLLSELKAMIHATNFNLIHCIQPEIAKLNDLHNFTQILLWVVGRSSSSSFTSLAELVADIWISRIIKSYY</sequence>
<feature type="compositionally biased region" description="Low complexity" evidence="2">
    <location>
        <begin position="103"/>
        <end position="112"/>
    </location>
</feature>
<dbReference type="InterPro" id="IPR009091">
    <property type="entry name" value="RCC1/BLIP-II"/>
</dbReference>
<dbReference type="InterPro" id="IPR000408">
    <property type="entry name" value="Reg_chr_condens"/>
</dbReference>
<evidence type="ECO:0000313" key="4">
    <source>
        <dbReference type="Proteomes" id="UP000006671"/>
    </source>
</evidence>
<dbReference type="PROSITE" id="PS50012">
    <property type="entry name" value="RCC1_3"/>
    <property type="match status" value="1"/>
</dbReference>
<dbReference type="VEuPathDB" id="AmoebaDB:NAEGRDRAFT_76046"/>